<dbReference type="eggNOG" id="ENOG5034BD5">
    <property type="taxonomic scope" value="Bacteria"/>
</dbReference>
<proteinExistence type="predicted"/>
<dbReference type="EMBL" id="JALN02000001">
    <property type="protein sequence ID" value="KDF02375.1"/>
    <property type="molecule type" value="Genomic_DNA"/>
</dbReference>
<sequence length="95" mass="10822">MKLRFYVFLWPRPGMEQALIAYEDAVLELVGEHEGTVLHRTRTDGADGRPLEIQLCEWASQEAMDGYMTDPRRTALAADRELAIARTEIVPVEFS</sequence>
<reference evidence="1" key="1">
    <citation type="submission" date="2014-05" db="EMBL/GenBank/DDBJ databases">
        <title>Genome sequence of Mycobacterium aromaticivorans strain JS19b1T (= DSM 45407T).</title>
        <authorList>
            <person name="Kwak Y."/>
            <person name="Park G.-S."/>
            <person name="Li Q.X."/>
            <person name="Lee S.-E."/>
            <person name="Shin J.-H."/>
        </authorList>
    </citation>
    <scope>NUCLEOTIDE SEQUENCE [LARGE SCALE GENOMIC DNA]</scope>
    <source>
        <strain evidence="1">JS19b1</strain>
    </source>
</reference>
<dbReference type="AlphaFoldDB" id="A0A064CPB1"/>
<comment type="caution">
    <text evidence="1">The sequence shown here is derived from an EMBL/GenBank/DDBJ whole genome shotgun (WGS) entry which is preliminary data.</text>
</comment>
<evidence type="ECO:0000313" key="2">
    <source>
        <dbReference type="Proteomes" id="UP000022835"/>
    </source>
</evidence>
<organism evidence="1 2">
    <name type="scientific">Mycolicibacterium aromaticivorans JS19b1 = JCM 16368</name>
    <dbReference type="NCBI Taxonomy" id="1440774"/>
    <lineage>
        <taxon>Bacteria</taxon>
        <taxon>Bacillati</taxon>
        <taxon>Actinomycetota</taxon>
        <taxon>Actinomycetes</taxon>
        <taxon>Mycobacteriales</taxon>
        <taxon>Mycobacteriaceae</taxon>
        <taxon>Mycolicibacterium</taxon>
    </lineage>
</organism>
<dbReference type="Proteomes" id="UP000022835">
    <property type="component" value="Unassembled WGS sequence"/>
</dbReference>
<protein>
    <recommendedName>
        <fullName evidence="3">ABM domain-containing protein</fullName>
    </recommendedName>
</protein>
<gene>
    <name evidence="1" type="ORF">Y900_026425</name>
</gene>
<dbReference type="SUPFAM" id="SSF54909">
    <property type="entry name" value="Dimeric alpha+beta barrel"/>
    <property type="match status" value="1"/>
</dbReference>
<keyword evidence="2" id="KW-1185">Reference proteome</keyword>
<evidence type="ECO:0000313" key="1">
    <source>
        <dbReference type="EMBL" id="KDF02375.1"/>
    </source>
</evidence>
<evidence type="ECO:0008006" key="3">
    <source>
        <dbReference type="Google" id="ProtNLM"/>
    </source>
</evidence>
<accession>A0A064CPB1</accession>
<name>A0A064CPB1_9MYCO</name>
<dbReference type="RefSeq" id="WP_036347829.1">
    <property type="nucleotide sequence ID" value="NZ_JALN02000001.1"/>
</dbReference>
<dbReference type="InterPro" id="IPR011008">
    <property type="entry name" value="Dimeric_a/b-barrel"/>
</dbReference>